<evidence type="ECO:0000256" key="2">
    <source>
        <dbReference type="ARBA" id="ARBA00022490"/>
    </source>
</evidence>
<evidence type="ECO:0000256" key="3">
    <source>
        <dbReference type="ARBA" id="ARBA00022722"/>
    </source>
</evidence>
<evidence type="ECO:0000256" key="8">
    <source>
        <dbReference type="ARBA" id="ARBA00022842"/>
    </source>
</evidence>
<dbReference type="Gene3D" id="3.30.420.10">
    <property type="entry name" value="Ribonuclease H-like superfamily/Ribonuclease H"/>
    <property type="match status" value="1"/>
</dbReference>
<evidence type="ECO:0000313" key="14">
    <source>
        <dbReference type="EMBL" id="KWX81371.1"/>
    </source>
</evidence>
<evidence type="ECO:0000256" key="10">
    <source>
        <dbReference type="ARBA" id="ARBA00023172"/>
    </source>
</evidence>
<evidence type="ECO:0000256" key="7">
    <source>
        <dbReference type="ARBA" id="ARBA00022801"/>
    </source>
</evidence>
<evidence type="ECO:0000256" key="5">
    <source>
        <dbReference type="ARBA" id="ARBA00022759"/>
    </source>
</evidence>
<dbReference type="PANTHER" id="PTHR30194:SF3">
    <property type="entry name" value="CROSSOVER JUNCTION ENDODEOXYRIBONUCLEASE RUVC"/>
    <property type="match status" value="1"/>
</dbReference>
<keyword evidence="11 12" id="KW-0234">DNA repair</keyword>
<dbReference type="InterPro" id="IPR002176">
    <property type="entry name" value="X-over_junc_endoDNase_RuvC"/>
</dbReference>
<evidence type="ECO:0000256" key="11">
    <source>
        <dbReference type="ARBA" id="ARBA00023204"/>
    </source>
</evidence>
<dbReference type="EMBL" id="LIPY01000023">
    <property type="protein sequence ID" value="KWX81371.1"/>
    <property type="molecule type" value="Genomic_DNA"/>
</dbReference>
<keyword evidence="9 12" id="KW-0238">DNA-binding</keyword>
<accession>A0ABR5T1P7</accession>
<keyword evidence="8 12" id="KW-0460">Magnesium</keyword>
<dbReference type="Proteomes" id="UP000070252">
    <property type="component" value="Unassembled WGS sequence"/>
</dbReference>
<dbReference type="InterPro" id="IPR012337">
    <property type="entry name" value="RNaseH-like_sf"/>
</dbReference>
<evidence type="ECO:0000256" key="6">
    <source>
        <dbReference type="ARBA" id="ARBA00022763"/>
    </source>
</evidence>
<comment type="caution">
    <text evidence="12">Lacks conserved residue(s) required for the propagation of feature annotation.</text>
</comment>
<keyword evidence="10 12" id="KW-0233">DNA recombination</keyword>
<comment type="subunit">
    <text evidence="12">Homodimer which binds Holliday junction (HJ) DNA. The HJ becomes 2-fold symmetrical on binding to RuvC with unstacked arms; it has a different conformation from HJ DNA in complex with RuvA. In the full resolvosome a probable DNA-RuvA(4)-RuvB(12)-RuvC(2) complex forms which resolves the HJ.</text>
</comment>
<evidence type="ECO:0000256" key="4">
    <source>
        <dbReference type="ARBA" id="ARBA00022723"/>
    </source>
</evidence>
<evidence type="ECO:0000313" key="15">
    <source>
        <dbReference type="Proteomes" id="UP000070252"/>
    </source>
</evidence>
<keyword evidence="6 12" id="KW-0227">DNA damage</keyword>
<sequence>MRDGGTGVAGLGVGCGDMGGDKLPPVNYGCIRTVAQTTEEERLRHVYEGMVQLIDKYQPDAVAVEKLFFSRHVTTALPVAQARGVLILAAVQSGLPVAEYTPMMVKRAVVGYGKEERKQEKEMVKLRLKLTEVPQPDEVADARDVV</sequence>
<keyword evidence="2 12" id="KW-0963">Cytoplasm</keyword>
<dbReference type="CDD" id="cd16962">
    <property type="entry name" value="RuvC"/>
    <property type="match status" value="1"/>
</dbReference>
<feature type="active site" evidence="12">
    <location>
        <position position="65"/>
    </location>
</feature>
<comment type="subcellular location">
    <subcellularLocation>
        <location evidence="12">Cytoplasm</location>
    </subcellularLocation>
</comment>
<keyword evidence="15" id="KW-1185">Reference proteome</keyword>
<gene>
    <name evidence="12" type="primary">ruvC</name>
    <name evidence="14" type="ORF">AML91_00100</name>
</gene>
<dbReference type="Pfam" id="PF02075">
    <property type="entry name" value="RuvC"/>
    <property type="match status" value="1"/>
</dbReference>
<dbReference type="PRINTS" id="PR00696">
    <property type="entry name" value="RSOLVASERUVC"/>
</dbReference>
<comment type="caution">
    <text evidence="14">The sequence shown here is derived from an EMBL/GenBank/DDBJ whole genome shotgun (WGS) entry which is preliminary data.</text>
</comment>
<comment type="catalytic activity">
    <reaction evidence="12">
        <text>Endonucleolytic cleavage at a junction such as a reciprocal single-stranded crossover between two homologous DNA duplexes (Holliday junction).</text>
        <dbReference type="EC" id="3.1.21.10"/>
    </reaction>
</comment>
<dbReference type="InterPro" id="IPR036397">
    <property type="entry name" value="RNaseH_sf"/>
</dbReference>
<reference evidence="14 15" key="1">
    <citation type="submission" date="2015-08" db="EMBL/GenBank/DDBJ databases">
        <title>Genome of Paenibacillus jilunlii.</title>
        <authorList>
            <person name="Sant'Anna F.H."/>
            <person name="Ambrosini A."/>
            <person name="Souza R."/>
            <person name="Bach E."/>
            <person name="Fernandes G."/>
            <person name="Balsanelli E."/>
            <person name="Baura V.A."/>
            <person name="Pedrosa F.O."/>
            <person name="Souza E.M."/>
            <person name="Passaglia L."/>
        </authorList>
    </citation>
    <scope>NUCLEOTIDE SEQUENCE [LARGE SCALE GENOMIC DNA]</scope>
    <source>
        <strain evidence="14 15">DSM 23019</strain>
    </source>
</reference>
<keyword evidence="7 12" id="KW-0378">Hydrolase</keyword>
<proteinExistence type="inferred from homology"/>
<name>A0ABR5T1P7_9BACL</name>
<dbReference type="PROSITE" id="PS51257">
    <property type="entry name" value="PROKAR_LIPOPROTEIN"/>
    <property type="match status" value="1"/>
</dbReference>
<dbReference type="SUPFAM" id="SSF53098">
    <property type="entry name" value="Ribonuclease H-like"/>
    <property type="match status" value="1"/>
</dbReference>
<keyword evidence="5 12" id="KW-0255">Endonuclease</keyword>
<dbReference type="NCBIfam" id="TIGR00228">
    <property type="entry name" value="ruvC"/>
    <property type="match status" value="1"/>
</dbReference>
<comment type="function">
    <text evidence="12">The RuvA-RuvB-RuvC complex processes Holliday junction (HJ) DNA during genetic recombination and DNA repair. Endonuclease that resolves HJ intermediates. Cleaves cruciform DNA by making single-stranded nicks across the HJ at symmetrical positions within the homologous arms, yielding a 5'-phosphate and a 3'-hydroxyl group; requires a central core of homology in the junction. The consensus cleavage sequence is 5'-(A/T)TT(C/G)-3'. Cleavage occurs on the 3'-side of the TT dinucleotide at the point of strand exchange. HJ branch migration catalyzed by RuvA-RuvB allows RuvC to scan DNA until it finds its consensus sequence, where it cleaves and resolves the cruciform DNA.</text>
</comment>
<keyword evidence="3 12" id="KW-0540">Nuclease</keyword>
<evidence type="ECO:0000256" key="9">
    <source>
        <dbReference type="ARBA" id="ARBA00023125"/>
    </source>
</evidence>
<comment type="similarity">
    <text evidence="1 12">Belongs to the RuvC family.</text>
</comment>
<keyword evidence="4 12" id="KW-0479">Metal-binding</keyword>
<evidence type="ECO:0000256" key="12">
    <source>
        <dbReference type="HAMAP-Rule" id="MF_00034"/>
    </source>
</evidence>
<organism evidence="14 15">
    <name type="scientific">Paenibacillus jilunlii</name>
    <dbReference type="NCBI Taxonomy" id="682956"/>
    <lineage>
        <taxon>Bacteria</taxon>
        <taxon>Bacillati</taxon>
        <taxon>Bacillota</taxon>
        <taxon>Bacilli</taxon>
        <taxon>Bacillales</taxon>
        <taxon>Paenibacillaceae</taxon>
        <taxon>Paenibacillus</taxon>
    </lineage>
</organism>
<evidence type="ECO:0000256" key="13">
    <source>
        <dbReference type="NCBIfam" id="TIGR00228"/>
    </source>
</evidence>
<feature type="binding site" evidence="12">
    <location>
        <position position="65"/>
    </location>
    <ligand>
        <name>Mg(2+)</name>
        <dbReference type="ChEBI" id="CHEBI:18420"/>
        <label>2</label>
    </ligand>
</feature>
<dbReference type="RefSeq" id="WP_062518858.1">
    <property type="nucleotide sequence ID" value="NZ_LIPY01000023.1"/>
</dbReference>
<dbReference type="EC" id="3.1.21.10" evidence="12 13"/>
<evidence type="ECO:0000256" key="1">
    <source>
        <dbReference type="ARBA" id="ARBA00009518"/>
    </source>
</evidence>
<comment type="cofactor">
    <cofactor evidence="12">
        <name>Mg(2+)</name>
        <dbReference type="ChEBI" id="CHEBI:18420"/>
    </cofactor>
    <text evidence="12">Binds 2 Mg(2+) ion per subunit.</text>
</comment>
<dbReference type="PANTHER" id="PTHR30194">
    <property type="entry name" value="CROSSOVER JUNCTION ENDODEOXYRIBONUCLEASE RUVC"/>
    <property type="match status" value="1"/>
</dbReference>
<dbReference type="HAMAP" id="MF_00034">
    <property type="entry name" value="RuvC"/>
    <property type="match status" value="1"/>
</dbReference>
<protein>
    <recommendedName>
        <fullName evidence="12 13">Crossover junction endodeoxyribonuclease RuvC</fullName>
        <ecNumber evidence="12 13">3.1.21.10</ecNumber>
    </recommendedName>
    <alternativeName>
        <fullName evidence="12">Holliday junction nuclease RuvC</fullName>
    </alternativeName>
    <alternativeName>
        <fullName evidence="12">Holliday junction resolvase RuvC</fullName>
    </alternativeName>
</protein>